<organism evidence="2 3">
    <name type="scientific">Monilinia vaccinii-corymbosi</name>
    <dbReference type="NCBI Taxonomy" id="61207"/>
    <lineage>
        <taxon>Eukaryota</taxon>
        <taxon>Fungi</taxon>
        <taxon>Dikarya</taxon>
        <taxon>Ascomycota</taxon>
        <taxon>Pezizomycotina</taxon>
        <taxon>Leotiomycetes</taxon>
        <taxon>Helotiales</taxon>
        <taxon>Sclerotiniaceae</taxon>
        <taxon>Monilinia</taxon>
    </lineage>
</organism>
<keyword evidence="3" id="KW-1185">Reference proteome</keyword>
<reference evidence="2" key="1">
    <citation type="submission" date="2020-10" db="EMBL/GenBank/DDBJ databases">
        <title>Genome Sequence of Monilinia vaccinii-corymbosi Sheds Light on Mummy Berry Disease Infection of Blueberry and Mating Type.</title>
        <authorList>
            <person name="Yow A.G."/>
            <person name="Zhang Y."/>
            <person name="Bansal K."/>
            <person name="Eacker S.M."/>
            <person name="Sullivan S."/>
            <person name="Liachko I."/>
            <person name="Cubeta M.A."/>
            <person name="Rollins J.A."/>
            <person name="Ashrafi H."/>
        </authorList>
    </citation>
    <scope>NUCLEOTIDE SEQUENCE</scope>
    <source>
        <strain evidence="2">RL-1</strain>
    </source>
</reference>
<feature type="region of interest" description="Disordered" evidence="1">
    <location>
        <begin position="1"/>
        <end position="30"/>
    </location>
</feature>
<dbReference type="OrthoDB" id="5305418at2759"/>
<sequence>MTSSSSYNPPPNYKFNSNSNSNSSFNSNPNLSLHLTDTSLTPLLSASSSSSNPSTSNRPPDAKSLQSPSLTTLSTTALSAYNSSLHLNLGQPQRIIVETEASGPVLLHSFISPSSTRFQKPAPSLRHSTSMLTHISTHANTQNQINGLEHTNGASSTRGLEILSAAREELRPLSGMTEDSHAKQEHHDLRDEGAQVPLLVGTVVARSAEQMGEARRAAHRIEIAAHGFQRELIKSAEEKREAEDEGTAGDG</sequence>
<dbReference type="InterPro" id="IPR035186">
    <property type="entry name" value="DUF5308"/>
</dbReference>
<evidence type="ECO:0000256" key="1">
    <source>
        <dbReference type="SAM" id="MobiDB-lite"/>
    </source>
</evidence>
<proteinExistence type="predicted"/>
<accession>A0A8A3PE31</accession>
<protein>
    <submittedName>
        <fullName evidence="2">Uncharacterized protein</fullName>
    </submittedName>
</protein>
<dbReference type="Proteomes" id="UP000672032">
    <property type="component" value="Chromosome 3"/>
</dbReference>
<dbReference type="AlphaFoldDB" id="A0A8A3PE31"/>
<evidence type="ECO:0000313" key="3">
    <source>
        <dbReference type="Proteomes" id="UP000672032"/>
    </source>
</evidence>
<gene>
    <name evidence="2" type="ORF">DSL72_002904</name>
</gene>
<name>A0A8A3PE31_9HELO</name>
<evidence type="ECO:0000313" key="2">
    <source>
        <dbReference type="EMBL" id="QSZ33316.1"/>
    </source>
</evidence>
<feature type="region of interest" description="Disordered" evidence="1">
    <location>
        <begin position="42"/>
        <end position="69"/>
    </location>
</feature>
<dbReference type="Pfam" id="PF17233">
    <property type="entry name" value="DUF5308"/>
    <property type="match status" value="1"/>
</dbReference>
<dbReference type="EMBL" id="CP063407">
    <property type="protein sequence ID" value="QSZ33316.1"/>
    <property type="molecule type" value="Genomic_DNA"/>
</dbReference>